<feature type="compositionally biased region" description="Basic and acidic residues" evidence="1">
    <location>
        <begin position="116"/>
        <end position="131"/>
    </location>
</feature>
<evidence type="ECO:0000313" key="4">
    <source>
        <dbReference type="Proteomes" id="UP001370299"/>
    </source>
</evidence>
<evidence type="ECO:0000256" key="1">
    <source>
        <dbReference type="SAM" id="MobiDB-lite"/>
    </source>
</evidence>
<comment type="caution">
    <text evidence="3">The sequence shown here is derived from an EMBL/GenBank/DDBJ whole genome shotgun (WGS) entry which is preliminary data.</text>
</comment>
<feature type="region of interest" description="Disordered" evidence="1">
    <location>
        <begin position="103"/>
        <end position="144"/>
    </location>
</feature>
<accession>A0ABU8Y5D4</accession>
<evidence type="ECO:0000256" key="2">
    <source>
        <dbReference type="SAM" id="SignalP"/>
    </source>
</evidence>
<evidence type="ECO:0000313" key="3">
    <source>
        <dbReference type="EMBL" id="MEK0170036.1"/>
    </source>
</evidence>
<gene>
    <name evidence="3" type="ORF">WMN62_00980</name>
</gene>
<protein>
    <recommendedName>
        <fullName evidence="5">Secreted protein</fullName>
    </recommendedName>
</protein>
<feature type="region of interest" description="Disordered" evidence="1">
    <location>
        <begin position="59"/>
        <end position="80"/>
    </location>
</feature>
<keyword evidence="4" id="KW-1185">Reference proteome</keyword>
<evidence type="ECO:0008006" key="5">
    <source>
        <dbReference type="Google" id="ProtNLM"/>
    </source>
</evidence>
<dbReference type="Proteomes" id="UP001370299">
    <property type="component" value="Unassembled WGS sequence"/>
</dbReference>
<feature type="chain" id="PRO_5046670035" description="Secreted protein" evidence="2">
    <location>
        <begin position="37"/>
        <end position="179"/>
    </location>
</feature>
<feature type="signal peptide" evidence="2">
    <location>
        <begin position="1"/>
        <end position="36"/>
    </location>
</feature>
<proteinExistence type="predicted"/>
<reference evidence="3 4" key="1">
    <citation type="submission" date="2024-03" db="EMBL/GenBank/DDBJ databases">
        <title>Whole genomes of four grape xylem sap localized bacterial endophytes.</title>
        <authorList>
            <person name="Kumar G."/>
            <person name="Savka M.A."/>
        </authorList>
    </citation>
    <scope>NUCLEOTIDE SEQUENCE [LARGE SCALE GENOMIC DNA]</scope>
    <source>
        <strain evidence="3 4">RIT_GXS8</strain>
    </source>
</reference>
<organism evidence="3 4">
    <name type="scientific">Curtobacterium citreum</name>
    <dbReference type="NCBI Taxonomy" id="2036"/>
    <lineage>
        <taxon>Bacteria</taxon>
        <taxon>Bacillati</taxon>
        <taxon>Actinomycetota</taxon>
        <taxon>Actinomycetes</taxon>
        <taxon>Micrococcales</taxon>
        <taxon>Microbacteriaceae</taxon>
        <taxon>Curtobacterium</taxon>
    </lineage>
</organism>
<dbReference type="RefSeq" id="WP_123310467.1">
    <property type="nucleotide sequence ID" value="NZ_JBBKAP010000006.1"/>
</dbReference>
<name>A0ABU8Y5D4_9MICO</name>
<keyword evidence="2" id="KW-0732">Signal</keyword>
<sequence>MNATTTTTTRRTRSLFAAAAALVLLPGLLASCSAAAPDSGSTKSSGTAAKGATLAECMRGKGYDMPDPSSGGTTLQLSAPDGVDEDQYQADLQSCLGDSAAAGDAQMAKPMPGSADRQRKAAECIRDRGFEDYPDDEEAKAGYQPDDQAAFDEVARACSDEAFAGLGGDDAEVGDGATS</sequence>
<dbReference type="EMBL" id="JBBLYY010000005">
    <property type="protein sequence ID" value="MEK0170036.1"/>
    <property type="molecule type" value="Genomic_DNA"/>
</dbReference>